<keyword evidence="2" id="KW-1185">Reference proteome</keyword>
<gene>
    <name evidence="1" type="ORF">POPTR_013G003600v4</name>
</gene>
<sequence>MPPLEPMCGDDLNIVDLITPEKPVLNTNSKLHSVQSRIKSYLPGKDVLERNSLDEGCEEIEGAAKKLSSASTSTLSDHDMNIVDLITPEKPVLKTKFETAFCAVKKLSLASTSTLSDHDLNIVDLITPENPDLETNSKMHSVQSRIKSYLQSIDVLERNSLSQKSSSMLVCDEGCEGIEGAIKKLSLASTSTLSDHDYGDPFAALLAVCGHEPDNIVKVGEGTYGEAFEAGNTACKIVPIDGDISVNGEVQKRSEELLEEVILSRTLNNIRSHDSDVDNACTTFIEILDLRVCEGPYDPALVRAWEYWDERHGSENDHPKEFPQKQCYVVFVLQHGGKDLESFVLLNFDEVHSLLVQVTAGLAIAEAAYEFEHRDLHWGNILLRRNDSTTVQFILEGKKMIFRTSGLLISIIDFTLSRINTGQDILFLDLTSDPYLFKGPKGDRQAETYRKMKEVTGDFWEGSFPKTNVLWLIYLVDILLLKRSFDRSSKNEGDLHSLKKRLSKYNSAKEAIILDPFFSNLLVM</sequence>
<evidence type="ECO:0000313" key="1">
    <source>
        <dbReference type="EMBL" id="KAI9382907.1"/>
    </source>
</evidence>
<name>A0ACC0S141_POPTR</name>
<dbReference type="EMBL" id="CM009302">
    <property type="protein sequence ID" value="KAI9382907.1"/>
    <property type="molecule type" value="Genomic_DNA"/>
</dbReference>
<evidence type="ECO:0000313" key="2">
    <source>
        <dbReference type="Proteomes" id="UP000006729"/>
    </source>
</evidence>
<reference evidence="1 2" key="1">
    <citation type="journal article" date="2006" name="Science">
        <title>The genome of black cottonwood, Populus trichocarpa (Torr. &amp; Gray).</title>
        <authorList>
            <person name="Tuskan G.A."/>
            <person name="Difazio S."/>
            <person name="Jansson S."/>
            <person name="Bohlmann J."/>
            <person name="Grigoriev I."/>
            <person name="Hellsten U."/>
            <person name="Putnam N."/>
            <person name="Ralph S."/>
            <person name="Rombauts S."/>
            <person name="Salamov A."/>
            <person name="Schein J."/>
            <person name="Sterck L."/>
            <person name="Aerts A."/>
            <person name="Bhalerao R.R."/>
            <person name="Bhalerao R.P."/>
            <person name="Blaudez D."/>
            <person name="Boerjan W."/>
            <person name="Brun A."/>
            <person name="Brunner A."/>
            <person name="Busov V."/>
            <person name="Campbell M."/>
            <person name="Carlson J."/>
            <person name="Chalot M."/>
            <person name="Chapman J."/>
            <person name="Chen G.L."/>
            <person name="Cooper D."/>
            <person name="Coutinho P.M."/>
            <person name="Couturier J."/>
            <person name="Covert S."/>
            <person name="Cronk Q."/>
            <person name="Cunningham R."/>
            <person name="Davis J."/>
            <person name="Degroeve S."/>
            <person name="Dejardin A."/>
            <person name="Depamphilis C."/>
            <person name="Detter J."/>
            <person name="Dirks B."/>
            <person name="Dubchak I."/>
            <person name="Duplessis S."/>
            <person name="Ehlting J."/>
            <person name="Ellis B."/>
            <person name="Gendler K."/>
            <person name="Goodstein D."/>
            <person name="Gribskov M."/>
            <person name="Grimwood J."/>
            <person name="Groover A."/>
            <person name="Gunter L."/>
            <person name="Hamberger B."/>
            <person name="Heinze B."/>
            <person name="Helariutta Y."/>
            <person name="Henrissat B."/>
            <person name="Holligan D."/>
            <person name="Holt R."/>
            <person name="Huang W."/>
            <person name="Islam-Faridi N."/>
            <person name="Jones S."/>
            <person name="Jones-Rhoades M."/>
            <person name="Jorgensen R."/>
            <person name="Joshi C."/>
            <person name="Kangasjarvi J."/>
            <person name="Karlsson J."/>
            <person name="Kelleher C."/>
            <person name="Kirkpatrick R."/>
            <person name="Kirst M."/>
            <person name="Kohler A."/>
            <person name="Kalluri U."/>
            <person name="Larimer F."/>
            <person name="Leebens-Mack J."/>
            <person name="Leple J.C."/>
            <person name="Locascio P."/>
            <person name="Lou Y."/>
            <person name="Lucas S."/>
            <person name="Martin F."/>
            <person name="Montanini B."/>
            <person name="Napoli C."/>
            <person name="Nelson D.R."/>
            <person name="Nelson C."/>
            <person name="Nieminen K."/>
            <person name="Nilsson O."/>
            <person name="Pereda V."/>
            <person name="Peter G."/>
            <person name="Philippe R."/>
            <person name="Pilate G."/>
            <person name="Poliakov A."/>
            <person name="Razumovskaya J."/>
            <person name="Richardson P."/>
            <person name="Rinaldi C."/>
            <person name="Ritland K."/>
            <person name="Rouze P."/>
            <person name="Ryaboy D."/>
            <person name="Schmutz J."/>
            <person name="Schrader J."/>
            <person name="Segerman B."/>
            <person name="Shin H."/>
            <person name="Siddiqui A."/>
            <person name="Sterky F."/>
            <person name="Terry A."/>
            <person name="Tsai C.J."/>
            <person name="Uberbacher E."/>
            <person name="Unneberg P."/>
            <person name="Vahala J."/>
            <person name="Wall K."/>
            <person name="Wessler S."/>
            <person name="Yang G."/>
            <person name="Yin T."/>
            <person name="Douglas C."/>
            <person name="Marra M."/>
            <person name="Sandberg G."/>
            <person name="Van de Peer Y."/>
            <person name="Rokhsar D."/>
        </authorList>
    </citation>
    <scope>NUCLEOTIDE SEQUENCE [LARGE SCALE GENOMIC DNA]</scope>
    <source>
        <strain evidence="2">cv. Nisqually</strain>
    </source>
</reference>
<comment type="caution">
    <text evidence="1">The sequence shown here is derived from an EMBL/GenBank/DDBJ whole genome shotgun (WGS) entry which is preliminary data.</text>
</comment>
<accession>A0ACC0S141</accession>
<organism evidence="1 2">
    <name type="scientific">Populus trichocarpa</name>
    <name type="common">Western balsam poplar</name>
    <name type="synonym">Populus balsamifera subsp. trichocarpa</name>
    <dbReference type="NCBI Taxonomy" id="3694"/>
    <lineage>
        <taxon>Eukaryota</taxon>
        <taxon>Viridiplantae</taxon>
        <taxon>Streptophyta</taxon>
        <taxon>Embryophyta</taxon>
        <taxon>Tracheophyta</taxon>
        <taxon>Spermatophyta</taxon>
        <taxon>Magnoliopsida</taxon>
        <taxon>eudicotyledons</taxon>
        <taxon>Gunneridae</taxon>
        <taxon>Pentapetalae</taxon>
        <taxon>rosids</taxon>
        <taxon>fabids</taxon>
        <taxon>Malpighiales</taxon>
        <taxon>Salicaceae</taxon>
        <taxon>Saliceae</taxon>
        <taxon>Populus</taxon>
    </lineage>
</organism>
<dbReference type="Proteomes" id="UP000006729">
    <property type="component" value="Chromosome 13"/>
</dbReference>
<protein>
    <submittedName>
        <fullName evidence="1">Uncharacterized protein</fullName>
    </submittedName>
</protein>
<proteinExistence type="predicted"/>